<feature type="transmembrane region" description="Helical" evidence="4">
    <location>
        <begin position="209"/>
        <end position="235"/>
    </location>
</feature>
<dbReference type="Gene3D" id="1.20.1250.20">
    <property type="entry name" value="MFS general substrate transporter like domains"/>
    <property type="match status" value="1"/>
</dbReference>
<evidence type="ECO:0000313" key="6">
    <source>
        <dbReference type="Proteomes" id="UP000644699"/>
    </source>
</evidence>
<dbReference type="InterPro" id="IPR011701">
    <property type="entry name" value="MFS"/>
</dbReference>
<dbReference type="Proteomes" id="UP000644699">
    <property type="component" value="Unassembled WGS sequence"/>
</dbReference>
<dbReference type="PANTHER" id="PTHR11360">
    <property type="entry name" value="MONOCARBOXYLATE TRANSPORTER"/>
    <property type="match status" value="1"/>
</dbReference>
<dbReference type="InterPro" id="IPR050327">
    <property type="entry name" value="Proton-linked_MCT"/>
</dbReference>
<dbReference type="SUPFAM" id="SSF103473">
    <property type="entry name" value="MFS general substrate transporter"/>
    <property type="match status" value="1"/>
</dbReference>
<feature type="transmembrane region" description="Helical" evidence="4">
    <location>
        <begin position="241"/>
        <end position="262"/>
    </location>
</feature>
<dbReference type="RefSeq" id="WP_188906452.1">
    <property type="nucleotide sequence ID" value="NZ_BMIQ01000001.1"/>
</dbReference>
<name>A0A916ZCR2_9HYPH</name>
<evidence type="ECO:0000256" key="1">
    <source>
        <dbReference type="ARBA" id="ARBA00022692"/>
    </source>
</evidence>
<comment type="caution">
    <text evidence="5">The sequence shown here is derived from an EMBL/GenBank/DDBJ whole genome shotgun (WGS) entry which is preliminary data.</text>
</comment>
<reference evidence="5" key="2">
    <citation type="submission" date="2020-09" db="EMBL/GenBank/DDBJ databases">
        <authorList>
            <person name="Sun Q."/>
            <person name="Zhou Y."/>
        </authorList>
    </citation>
    <scope>NUCLEOTIDE SEQUENCE</scope>
    <source>
        <strain evidence="5">CGMCC 1.15367</strain>
    </source>
</reference>
<feature type="transmembrane region" description="Helical" evidence="4">
    <location>
        <begin position="165"/>
        <end position="188"/>
    </location>
</feature>
<keyword evidence="3 4" id="KW-0472">Membrane</keyword>
<dbReference type="PANTHER" id="PTHR11360:SF308">
    <property type="entry name" value="BLL3089 PROTEIN"/>
    <property type="match status" value="1"/>
</dbReference>
<evidence type="ECO:0000313" key="5">
    <source>
        <dbReference type="EMBL" id="GGD87600.1"/>
    </source>
</evidence>
<feature type="transmembrane region" description="Helical" evidence="4">
    <location>
        <begin position="274"/>
        <end position="292"/>
    </location>
</feature>
<feature type="transmembrane region" description="Helical" evidence="4">
    <location>
        <begin position="133"/>
        <end position="153"/>
    </location>
</feature>
<evidence type="ECO:0000256" key="3">
    <source>
        <dbReference type="ARBA" id="ARBA00023136"/>
    </source>
</evidence>
<organism evidence="5 6">
    <name type="scientific">Aureimonas endophytica</name>
    <dbReference type="NCBI Taxonomy" id="2027858"/>
    <lineage>
        <taxon>Bacteria</taxon>
        <taxon>Pseudomonadati</taxon>
        <taxon>Pseudomonadota</taxon>
        <taxon>Alphaproteobacteria</taxon>
        <taxon>Hyphomicrobiales</taxon>
        <taxon>Aurantimonadaceae</taxon>
        <taxon>Aureimonas</taxon>
    </lineage>
</organism>
<proteinExistence type="predicted"/>
<reference evidence="5" key="1">
    <citation type="journal article" date="2014" name="Int. J. Syst. Evol. Microbiol.">
        <title>Complete genome sequence of Corynebacterium casei LMG S-19264T (=DSM 44701T), isolated from a smear-ripened cheese.</title>
        <authorList>
            <consortium name="US DOE Joint Genome Institute (JGI-PGF)"/>
            <person name="Walter F."/>
            <person name="Albersmeier A."/>
            <person name="Kalinowski J."/>
            <person name="Ruckert C."/>
        </authorList>
    </citation>
    <scope>NUCLEOTIDE SEQUENCE</scope>
    <source>
        <strain evidence="5">CGMCC 1.15367</strain>
    </source>
</reference>
<accession>A0A916ZCR2</accession>
<protein>
    <submittedName>
        <fullName evidence="5">MFS transporter</fullName>
    </submittedName>
</protein>
<dbReference type="AlphaFoldDB" id="A0A916ZCR2"/>
<sequence>MRARWQVISALGVFEILAWGSSVYLPAVLALPIAMDTGWSLPWVVGGVSVGLLVSAAASPRVGATIALRGGRSVLALGAVLLALGLAVLGLSPNLPVFLAGWLVVGLGMGMGLYDPAFATLGRLYGADARSAITTLTLWGGFASTVCWPLSAFMVEHVGWRGACLAYAALHICVSLPLALVAVPSGVATNISTGQRFEHRAPSGEQRRAFLLLAGVLVLCSTIFGLVSVHLLTLLQARGETLAAAVAFGAMVGPSQVGARVLEMAGRGRHHPLWTMRAAVALTAVGICSLAFDLLPVAAAMVFYGAGNGILSIARGTVPLALFGPEAHASVMGRLARPAQVAQALAPTAGAAIIAYAGVAATLYVLTALAAASVCLVSLLRRGHPSRSAEPDIRNGST</sequence>
<feature type="transmembrane region" description="Helical" evidence="4">
    <location>
        <begin position="363"/>
        <end position="380"/>
    </location>
</feature>
<dbReference type="EMBL" id="BMIQ01000001">
    <property type="protein sequence ID" value="GGD87600.1"/>
    <property type="molecule type" value="Genomic_DNA"/>
</dbReference>
<feature type="transmembrane region" description="Helical" evidence="4">
    <location>
        <begin position="97"/>
        <end position="121"/>
    </location>
</feature>
<feature type="transmembrane region" description="Helical" evidence="4">
    <location>
        <begin position="41"/>
        <end position="62"/>
    </location>
</feature>
<dbReference type="GO" id="GO:0022857">
    <property type="term" value="F:transmembrane transporter activity"/>
    <property type="evidence" value="ECO:0007669"/>
    <property type="project" value="InterPro"/>
</dbReference>
<evidence type="ECO:0000256" key="2">
    <source>
        <dbReference type="ARBA" id="ARBA00022989"/>
    </source>
</evidence>
<dbReference type="Pfam" id="PF07690">
    <property type="entry name" value="MFS_1"/>
    <property type="match status" value="1"/>
</dbReference>
<keyword evidence="6" id="KW-1185">Reference proteome</keyword>
<keyword evidence="1 4" id="KW-0812">Transmembrane</keyword>
<keyword evidence="2 4" id="KW-1133">Transmembrane helix</keyword>
<dbReference type="InterPro" id="IPR036259">
    <property type="entry name" value="MFS_trans_sf"/>
</dbReference>
<evidence type="ECO:0000256" key="4">
    <source>
        <dbReference type="SAM" id="Phobius"/>
    </source>
</evidence>
<feature type="transmembrane region" description="Helical" evidence="4">
    <location>
        <begin position="12"/>
        <end position="35"/>
    </location>
</feature>
<feature type="transmembrane region" description="Helical" evidence="4">
    <location>
        <begin position="74"/>
        <end position="91"/>
    </location>
</feature>
<gene>
    <name evidence="5" type="ORF">GCM10011390_02870</name>
</gene>